<accession>A0A5B0LKN6</accession>
<reference evidence="6 7" key="1">
    <citation type="submission" date="2019-05" db="EMBL/GenBank/DDBJ databases">
        <title>Emergence of the Ug99 lineage of the wheat stem rust pathogen through somatic hybridization.</title>
        <authorList>
            <person name="Li F."/>
            <person name="Upadhyaya N.M."/>
            <person name="Sperschneider J."/>
            <person name="Matny O."/>
            <person name="Nguyen-Phuc H."/>
            <person name="Mago R."/>
            <person name="Raley C."/>
            <person name="Miller M.E."/>
            <person name="Silverstein K.A.T."/>
            <person name="Henningsen E."/>
            <person name="Hirsch C.D."/>
            <person name="Visser B."/>
            <person name="Pretorius Z.A."/>
            <person name="Steffenson B.J."/>
            <person name="Schwessinger B."/>
            <person name="Dodds P.N."/>
            <person name="Figueroa M."/>
        </authorList>
    </citation>
    <scope>NUCLEOTIDE SEQUENCE [LARGE SCALE GENOMIC DNA]</scope>
    <source>
        <strain evidence="3">21-0</strain>
        <strain evidence="2 7">Ug99</strain>
    </source>
</reference>
<evidence type="ECO:0000313" key="5">
    <source>
        <dbReference type="EMBL" id="KAA1125417.1"/>
    </source>
</evidence>
<dbReference type="EMBL" id="VSWC01000092">
    <property type="protein sequence ID" value="KAA1091029.1"/>
    <property type="molecule type" value="Genomic_DNA"/>
</dbReference>
<evidence type="ECO:0000313" key="4">
    <source>
        <dbReference type="EMBL" id="KAA1110485.1"/>
    </source>
</evidence>
<keyword evidence="6" id="KW-1185">Reference proteome</keyword>
<sequence>MDRFGKAEGSAKSVTSAINKEQGRSGEAEMSEQVRNYEAGKQDAARSDQEEQQYKSNWSFLQATGYKPGSSGRGNK</sequence>
<dbReference type="Proteomes" id="UP000324748">
    <property type="component" value="Unassembled WGS sequence"/>
</dbReference>
<dbReference type="OrthoDB" id="2509986at2759"/>
<gene>
    <name evidence="3" type="ORF">PGT21_021254</name>
    <name evidence="4" type="ORF">PGT21_023063</name>
    <name evidence="2" type="ORF">PGTUg99_007496</name>
    <name evidence="5" type="ORF">PGTUg99_007603</name>
</gene>
<feature type="region of interest" description="Disordered" evidence="1">
    <location>
        <begin position="1"/>
        <end position="76"/>
    </location>
</feature>
<evidence type="ECO:0000313" key="2">
    <source>
        <dbReference type="EMBL" id="KAA1064198.1"/>
    </source>
</evidence>
<proteinExistence type="predicted"/>
<dbReference type="Proteomes" id="UP000325313">
    <property type="component" value="Unassembled WGS sequence"/>
</dbReference>
<protein>
    <submittedName>
        <fullName evidence="2">Uncharacterized protein</fullName>
    </submittedName>
</protein>
<dbReference type="EMBL" id="VDEP01000514">
    <property type="protein sequence ID" value="KAA1064198.1"/>
    <property type="molecule type" value="Genomic_DNA"/>
</dbReference>
<dbReference type="EMBL" id="VDEP01000178">
    <property type="protein sequence ID" value="KAA1125417.1"/>
    <property type="molecule type" value="Genomic_DNA"/>
</dbReference>
<evidence type="ECO:0000256" key="1">
    <source>
        <dbReference type="SAM" id="MobiDB-lite"/>
    </source>
</evidence>
<evidence type="ECO:0000313" key="6">
    <source>
        <dbReference type="Proteomes" id="UP000324748"/>
    </source>
</evidence>
<name>A0A5B0LKN6_PUCGR</name>
<feature type="compositionally biased region" description="Basic and acidic residues" evidence="1">
    <location>
        <begin position="38"/>
        <end position="53"/>
    </location>
</feature>
<dbReference type="EMBL" id="VSWC01000027">
    <property type="protein sequence ID" value="KAA1110485.1"/>
    <property type="molecule type" value="Genomic_DNA"/>
</dbReference>
<evidence type="ECO:0000313" key="7">
    <source>
        <dbReference type="Proteomes" id="UP000325313"/>
    </source>
</evidence>
<comment type="caution">
    <text evidence="2">The sequence shown here is derived from an EMBL/GenBank/DDBJ whole genome shotgun (WGS) entry which is preliminary data.</text>
</comment>
<organism evidence="2 7">
    <name type="scientific">Puccinia graminis f. sp. tritici</name>
    <dbReference type="NCBI Taxonomy" id="56615"/>
    <lineage>
        <taxon>Eukaryota</taxon>
        <taxon>Fungi</taxon>
        <taxon>Dikarya</taxon>
        <taxon>Basidiomycota</taxon>
        <taxon>Pucciniomycotina</taxon>
        <taxon>Pucciniomycetes</taxon>
        <taxon>Pucciniales</taxon>
        <taxon>Pucciniaceae</taxon>
        <taxon>Puccinia</taxon>
    </lineage>
</organism>
<evidence type="ECO:0000313" key="3">
    <source>
        <dbReference type="EMBL" id="KAA1091029.1"/>
    </source>
</evidence>
<dbReference type="AlphaFoldDB" id="A0A5B0LKN6"/>